<gene>
    <name evidence="10" type="ORF">KIPB_007076</name>
</gene>
<evidence type="ECO:0000256" key="2">
    <source>
        <dbReference type="ARBA" id="ARBA00009904"/>
    </source>
</evidence>
<evidence type="ECO:0000256" key="3">
    <source>
        <dbReference type="ARBA" id="ARBA00022448"/>
    </source>
</evidence>
<dbReference type="GO" id="GO:0016471">
    <property type="term" value="C:vacuolar proton-transporting V-type ATPase complex"/>
    <property type="evidence" value="ECO:0007669"/>
    <property type="project" value="TreeGrafter"/>
</dbReference>
<keyword evidence="7 8" id="KW-0472">Membrane</keyword>
<evidence type="ECO:0000256" key="5">
    <source>
        <dbReference type="ARBA" id="ARBA00022989"/>
    </source>
</evidence>
<dbReference type="Proteomes" id="UP000265618">
    <property type="component" value="Unassembled WGS sequence"/>
</dbReference>
<proteinExistence type="inferred from homology"/>
<reference evidence="10 11" key="1">
    <citation type="journal article" date="2018" name="PLoS ONE">
        <title>The draft genome of Kipferlia bialata reveals reductive genome evolution in fornicate parasites.</title>
        <authorList>
            <person name="Tanifuji G."/>
            <person name="Takabayashi S."/>
            <person name="Kume K."/>
            <person name="Takagi M."/>
            <person name="Nakayama T."/>
            <person name="Kamikawa R."/>
            <person name="Inagaki Y."/>
            <person name="Hashimoto T."/>
        </authorList>
    </citation>
    <scope>NUCLEOTIDE SEQUENCE [LARGE SCALE GENOMIC DNA]</scope>
    <source>
        <strain evidence="10">NY0173</strain>
    </source>
</reference>
<dbReference type="GO" id="GO:0051117">
    <property type="term" value="F:ATPase binding"/>
    <property type="evidence" value="ECO:0007669"/>
    <property type="project" value="TreeGrafter"/>
</dbReference>
<keyword evidence="4 8" id="KW-0812">Transmembrane</keyword>
<dbReference type="GO" id="GO:0007035">
    <property type="term" value="P:vacuolar acidification"/>
    <property type="evidence" value="ECO:0007669"/>
    <property type="project" value="TreeGrafter"/>
</dbReference>
<evidence type="ECO:0000313" key="11">
    <source>
        <dbReference type="Proteomes" id="UP000265618"/>
    </source>
</evidence>
<dbReference type="PANTHER" id="PTHR11629">
    <property type="entry name" value="VACUOLAR PROTON ATPASES"/>
    <property type="match status" value="1"/>
</dbReference>
<keyword evidence="3 8" id="KW-0813">Transport</keyword>
<evidence type="ECO:0000256" key="4">
    <source>
        <dbReference type="ARBA" id="ARBA00022692"/>
    </source>
</evidence>
<comment type="function">
    <text evidence="8">Essential component of the vacuolar proton pump (V-ATPase), a multimeric enzyme that catalyzes the translocation of protons across the membranes. Required for assembly and activity of the V-ATPase.</text>
</comment>
<comment type="subcellular location">
    <subcellularLocation>
        <location evidence="1">Membrane</location>
        <topology evidence="1">Multi-pass membrane protein</topology>
    </subcellularLocation>
</comment>
<protein>
    <recommendedName>
        <fullName evidence="8">V-type proton ATPase subunit a</fullName>
    </recommendedName>
</protein>
<dbReference type="AlphaFoldDB" id="A0A9K3CZG5"/>
<dbReference type="PANTHER" id="PTHR11629:SF63">
    <property type="entry name" value="V-TYPE PROTON ATPASE SUBUNIT A"/>
    <property type="match status" value="1"/>
</dbReference>
<evidence type="ECO:0000256" key="8">
    <source>
        <dbReference type="RuleBase" id="RU361189"/>
    </source>
</evidence>
<name>A0A9K3CZG5_9EUKA</name>
<dbReference type="OrthoDB" id="10264220at2759"/>
<keyword evidence="8" id="KW-0375">Hydrogen ion transport</keyword>
<keyword evidence="9" id="KW-0175">Coiled coil</keyword>
<dbReference type="Pfam" id="PF01496">
    <property type="entry name" value="V_ATPase_I"/>
    <property type="match status" value="1"/>
</dbReference>
<evidence type="ECO:0000256" key="9">
    <source>
        <dbReference type="SAM" id="Coils"/>
    </source>
</evidence>
<dbReference type="InterPro" id="IPR002490">
    <property type="entry name" value="V-ATPase_116kDa_su"/>
</dbReference>
<feature type="coiled-coil region" evidence="9">
    <location>
        <begin position="106"/>
        <end position="140"/>
    </location>
</feature>
<keyword evidence="5 8" id="KW-1133">Transmembrane helix</keyword>
<comment type="caution">
    <text evidence="8">Lacks conserved residue(s) required for the propagation of feature annotation.</text>
</comment>
<feature type="transmembrane region" description="Helical" evidence="8">
    <location>
        <begin position="441"/>
        <end position="473"/>
    </location>
</feature>
<organism evidence="10 11">
    <name type="scientific">Kipferlia bialata</name>
    <dbReference type="NCBI Taxonomy" id="797122"/>
    <lineage>
        <taxon>Eukaryota</taxon>
        <taxon>Metamonada</taxon>
        <taxon>Carpediemonas-like organisms</taxon>
        <taxon>Kipferlia</taxon>
    </lineage>
</organism>
<dbReference type="GO" id="GO:0033179">
    <property type="term" value="C:proton-transporting V-type ATPase, V0 domain"/>
    <property type="evidence" value="ECO:0007669"/>
    <property type="project" value="InterPro"/>
</dbReference>
<evidence type="ECO:0000256" key="1">
    <source>
        <dbReference type="ARBA" id="ARBA00004141"/>
    </source>
</evidence>
<keyword evidence="6 8" id="KW-0406">Ion transport</keyword>
<evidence type="ECO:0000256" key="6">
    <source>
        <dbReference type="ARBA" id="ARBA00023065"/>
    </source>
</evidence>
<comment type="caution">
    <text evidence="10">The sequence shown here is derived from an EMBL/GenBank/DDBJ whole genome shotgun (WGS) entry which is preliminary data.</text>
</comment>
<dbReference type="EMBL" id="BDIP01001928">
    <property type="protein sequence ID" value="GIQ85415.1"/>
    <property type="molecule type" value="Genomic_DNA"/>
</dbReference>
<evidence type="ECO:0000256" key="7">
    <source>
        <dbReference type="ARBA" id="ARBA00023136"/>
    </source>
</evidence>
<comment type="similarity">
    <text evidence="2 8">Belongs to the V-ATPase 116 kDa subunit family.</text>
</comment>
<sequence length="491" mass="54969">MLPMTEQGPQAPPEARDIWRSEPMSMVSLFLERAVAHDIVAEVGGFGKLHFVDSNSSKPAFAREFTEEVAHCADIETTLNTLRDQIHSSNIEIPRQVLPSEAELRLEDIEARLADFNHDVAQLDGAIETLRRNRNELHELRHVLSIGGQFFSEFSEDDIEHVAGDKEGDQNLLDAEMGGYTASHDYQNRSATSDAEGYLKVGFVAGVVARAHTEALVRIVFRSTRGNCYTRTAEIPEPVMDPITGDDVEKDVFIVFYSGARSERRVAKVCESLGASIYVVPDKAAARDHLRDQLISRLQSIDAVLAGNVERRDELLRRYAVFMDAWANTVRREKLVFHTLNLFSMDSSTRCMVARAWVPTALLDELHVRLRRADEVAGAQVLSIIESVPQEDITHVAKIRDIPKAQRKPPTYFRTNKYIDCYQGSVDAYGACTYGEVNPGWGYLFTFPFLFSIMYGDVGHGSIMLVVAILMCLNEKKLQATPGGMNDVRIT</sequence>
<dbReference type="GO" id="GO:0046961">
    <property type="term" value="F:proton-transporting ATPase activity, rotational mechanism"/>
    <property type="evidence" value="ECO:0007669"/>
    <property type="project" value="InterPro"/>
</dbReference>
<accession>A0A9K3CZG5</accession>
<keyword evidence="11" id="KW-1185">Reference proteome</keyword>
<evidence type="ECO:0000313" key="10">
    <source>
        <dbReference type="EMBL" id="GIQ85415.1"/>
    </source>
</evidence>